<keyword evidence="3" id="KW-0012">Acyltransferase</keyword>
<dbReference type="OrthoDB" id="290051at2"/>
<evidence type="ECO:0000313" key="4">
    <source>
        <dbReference type="Proteomes" id="UP000295668"/>
    </source>
</evidence>
<dbReference type="EMBL" id="SJCY01000011">
    <property type="protein sequence ID" value="TDG35309.1"/>
    <property type="molecule type" value="Genomic_DNA"/>
</dbReference>
<dbReference type="GO" id="GO:0016020">
    <property type="term" value="C:membrane"/>
    <property type="evidence" value="ECO:0007669"/>
    <property type="project" value="TreeGrafter"/>
</dbReference>
<reference evidence="3 4" key="1">
    <citation type="submission" date="2019-02" db="EMBL/GenBank/DDBJ databases">
        <title>Pedobacter sp. nov., a novel speices isolated from soil of pinguins habitat in Antarcitica.</title>
        <authorList>
            <person name="He R.-H."/>
        </authorList>
    </citation>
    <scope>NUCLEOTIDE SEQUENCE [LARGE SCALE GENOMIC DNA]</scope>
    <source>
        <strain evidence="3 4">E01020</strain>
    </source>
</reference>
<feature type="transmembrane region" description="Helical" evidence="1">
    <location>
        <begin position="69"/>
        <end position="93"/>
    </location>
</feature>
<proteinExistence type="predicted"/>
<feature type="transmembrane region" description="Helical" evidence="1">
    <location>
        <begin position="213"/>
        <end position="238"/>
    </location>
</feature>
<gene>
    <name evidence="3" type="ORF">EZJ43_14535</name>
</gene>
<feature type="transmembrane region" description="Helical" evidence="1">
    <location>
        <begin position="142"/>
        <end position="162"/>
    </location>
</feature>
<dbReference type="Pfam" id="PF01757">
    <property type="entry name" value="Acyl_transf_3"/>
    <property type="match status" value="1"/>
</dbReference>
<feature type="transmembrane region" description="Helical" evidence="1">
    <location>
        <begin position="277"/>
        <end position="296"/>
    </location>
</feature>
<comment type="caution">
    <text evidence="3">The sequence shown here is derived from an EMBL/GenBank/DDBJ whole genome shotgun (WGS) entry which is preliminary data.</text>
</comment>
<feature type="transmembrane region" description="Helical" evidence="1">
    <location>
        <begin position="250"/>
        <end position="271"/>
    </location>
</feature>
<feature type="transmembrane region" description="Helical" evidence="1">
    <location>
        <begin position="341"/>
        <end position="362"/>
    </location>
</feature>
<keyword evidence="1" id="KW-1133">Transmembrane helix</keyword>
<keyword evidence="1" id="KW-0812">Transmembrane</keyword>
<evidence type="ECO:0000313" key="3">
    <source>
        <dbReference type="EMBL" id="TDG35309.1"/>
    </source>
</evidence>
<feature type="transmembrane region" description="Helical" evidence="1">
    <location>
        <begin position="39"/>
        <end position="57"/>
    </location>
</feature>
<dbReference type="PANTHER" id="PTHR23028:SF53">
    <property type="entry name" value="ACYL_TRANSF_3 DOMAIN-CONTAINING PROTEIN"/>
    <property type="match status" value="1"/>
</dbReference>
<dbReference type="InterPro" id="IPR002656">
    <property type="entry name" value="Acyl_transf_3_dom"/>
</dbReference>
<keyword evidence="3" id="KW-0808">Transferase</keyword>
<keyword evidence="4" id="KW-1185">Reference proteome</keyword>
<evidence type="ECO:0000259" key="2">
    <source>
        <dbReference type="Pfam" id="PF01757"/>
    </source>
</evidence>
<feature type="transmembrane region" description="Helical" evidence="1">
    <location>
        <begin position="183"/>
        <end position="201"/>
    </location>
</feature>
<dbReference type="RefSeq" id="WP_133263440.1">
    <property type="nucleotide sequence ID" value="NZ_SJCY01000011.1"/>
</dbReference>
<dbReference type="Proteomes" id="UP000295668">
    <property type="component" value="Unassembled WGS sequence"/>
</dbReference>
<accession>A0A4R5MJP9</accession>
<protein>
    <submittedName>
        <fullName evidence="3">Acyltransferase</fullName>
    </submittedName>
</protein>
<sequence>MHTSIAKIEEKINTVNQLLSYPLTTPDFLNKKYYPSLDGWRAIAITLVVLGHAGSSSSPDSGYYIIAKIFFSGLLGVKIFFVLSGFLITSLLIKEKIKYGSINVKNFFIKRGLRILPVLYLYLLIVFILNNKFDFGLNSIGFLGPALYVTNFGFFPSSWVLVHTWTLSVEEQFYMLWPFIFRLNKYAIYICIIIICLSPILKPLTYKFPSLNYLLLQPFFNSATSIFTGSLSAFLIFNKHIFKRLIITKVMAIIAFIFLCVYAYSLSLGIFGKFNLTLGELVANFSIMYLIIATIVKHDHFLFKVLNTQLFIKLGTISYSLYIWQQLFLFPLGIYPNWSVYVWFPINIIFAVLAALVSYYFFEKYFLNLKNKLLRDT</sequence>
<feature type="transmembrane region" description="Helical" evidence="1">
    <location>
        <begin position="113"/>
        <end position="130"/>
    </location>
</feature>
<dbReference type="GO" id="GO:0016747">
    <property type="term" value="F:acyltransferase activity, transferring groups other than amino-acyl groups"/>
    <property type="evidence" value="ECO:0007669"/>
    <property type="project" value="InterPro"/>
</dbReference>
<dbReference type="PANTHER" id="PTHR23028">
    <property type="entry name" value="ACETYLTRANSFERASE"/>
    <property type="match status" value="1"/>
</dbReference>
<dbReference type="InterPro" id="IPR050879">
    <property type="entry name" value="Acyltransferase_3"/>
</dbReference>
<feature type="domain" description="Acyltransferase 3" evidence="2">
    <location>
        <begin position="35"/>
        <end position="361"/>
    </location>
</feature>
<keyword evidence="1" id="KW-0472">Membrane</keyword>
<dbReference type="AlphaFoldDB" id="A0A4R5MJP9"/>
<dbReference type="GO" id="GO:0009103">
    <property type="term" value="P:lipopolysaccharide biosynthetic process"/>
    <property type="evidence" value="ECO:0007669"/>
    <property type="project" value="TreeGrafter"/>
</dbReference>
<organism evidence="3 4">
    <name type="scientific">Pedobacter changchengzhani</name>
    <dbReference type="NCBI Taxonomy" id="2529274"/>
    <lineage>
        <taxon>Bacteria</taxon>
        <taxon>Pseudomonadati</taxon>
        <taxon>Bacteroidota</taxon>
        <taxon>Sphingobacteriia</taxon>
        <taxon>Sphingobacteriales</taxon>
        <taxon>Sphingobacteriaceae</taxon>
        <taxon>Pedobacter</taxon>
    </lineage>
</organism>
<evidence type="ECO:0000256" key="1">
    <source>
        <dbReference type="SAM" id="Phobius"/>
    </source>
</evidence>
<name>A0A4R5MJP9_9SPHI</name>